<reference evidence="1" key="1">
    <citation type="submission" date="2021-06" db="EMBL/GenBank/DDBJ databases">
        <title>Bradyrhizobium sp. S2-11-2 Genome sequencing.</title>
        <authorList>
            <person name="Jin L."/>
        </authorList>
    </citation>
    <scope>NUCLEOTIDE SEQUENCE</scope>
    <source>
        <strain evidence="1">S2-11-2</strain>
    </source>
</reference>
<dbReference type="EMBL" id="CP076135">
    <property type="protein sequence ID" value="QWG19666.1"/>
    <property type="molecule type" value="Genomic_DNA"/>
</dbReference>
<name>A0A975RUB6_9BRAD</name>
<sequence>MRASDGLVIETHSVTENGSNIRATGLSTALPEYSQGLGCTVRAIKTLPAAGPPSSNARKIRMVVLFCATQENSLRVVLMTHCKSGDCWRDCQRRHAQEMVAPADNLGEKAAARCVNALRARFKFLILMT</sequence>
<dbReference type="AlphaFoldDB" id="A0A975RUB6"/>
<proteinExistence type="predicted"/>
<dbReference type="Proteomes" id="UP000680805">
    <property type="component" value="Chromosome"/>
</dbReference>
<dbReference type="KEGG" id="bsei:KMZ68_07510"/>
<dbReference type="RefSeq" id="WP_215615176.1">
    <property type="nucleotide sequence ID" value="NZ_CP076135.1"/>
</dbReference>
<gene>
    <name evidence="1" type="ORF">KMZ68_07510</name>
</gene>
<accession>A0A975RUB6</accession>
<organism evidence="1 2">
    <name type="scientific">Bradyrhizobium sediminis</name>
    <dbReference type="NCBI Taxonomy" id="2840469"/>
    <lineage>
        <taxon>Bacteria</taxon>
        <taxon>Pseudomonadati</taxon>
        <taxon>Pseudomonadota</taxon>
        <taxon>Alphaproteobacteria</taxon>
        <taxon>Hyphomicrobiales</taxon>
        <taxon>Nitrobacteraceae</taxon>
        <taxon>Bradyrhizobium</taxon>
    </lineage>
</organism>
<protein>
    <submittedName>
        <fullName evidence="1">Uncharacterized protein</fullName>
    </submittedName>
</protein>
<evidence type="ECO:0000313" key="2">
    <source>
        <dbReference type="Proteomes" id="UP000680805"/>
    </source>
</evidence>
<evidence type="ECO:0000313" key="1">
    <source>
        <dbReference type="EMBL" id="QWG19666.1"/>
    </source>
</evidence>